<evidence type="ECO:0000256" key="3">
    <source>
        <dbReference type="ARBA" id="ARBA00022475"/>
    </source>
</evidence>
<proteinExistence type="predicted"/>
<dbReference type="InterPro" id="IPR003439">
    <property type="entry name" value="ABC_transporter-like_ATP-bd"/>
</dbReference>
<evidence type="ECO:0000313" key="12">
    <source>
        <dbReference type="EMBL" id="RZS61132.1"/>
    </source>
</evidence>
<dbReference type="GO" id="GO:0016887">
    <property type="term" value="F:ATP hydrolysis activity"/>
    <property type="evidence" value="ECO:0007669"/>
    <property type="project" value="InterPro"/>
</dbReference>
<evidence type="ECO:0000256" key="6">
    <source>
        <dbReference type="ARBA" id="ARBA00022840"/>
    </source>
</evidence>
<dbReference type="Gene3D" id="3.40.50.300">
    <property type="entry name" value="P-loop containing nucleotide triphosphate hydrolases"/>
    <property type="match status" value="1"/>
</dbReference>
<dbReference type="InterPro" id="IPR011527">
    <property type="entry name" value="ABC1_TM_dom"/>
</dbReference>
<keyword evidence="3" id="KW-1003">Cell membrane</keyword>
<evidence type="ECO:0000256" key="2">
    <source>
        <dbReference type="ARBA" id="ARBA00022448"/>
    </source>
</evidence>
<accession>A0A4Q7M3C7</accession>
<evidence type="ECO:0000259" key="11">
    <source>
        <dbReference type="PROSITE" id="PS50929"/>
    </source>
</evidence>
<dbReference type="PROSITE" id="PS00211">
    <property type="entry name" value="ABC_TRANSPORTER_1"/>
    <property type="match status" value="1"/>
</dbReference>
<keyword evidence="7 9" id="KW-1133">Transmembrane helix</keyword>
<dbReference type="InterPro" id="IPR036640">
    <property type="entry name" value="ABC1_TM_sf"/>
</dbReference>
<feature type="transmembrane region" description="Helical" evidence="9">
    <location>
        <begin position="12"/>
        <end position="33"/>
    </location>
</feature>
<gene>
    <name evidence="12" type="ORF">EV386_1420</name>
</gene>
<dbReference type="RefSeq" id="WP_130413599.1">
    <property type="nucleotide sequence ID" value="NZ_SGWX01000001.1"/>
</dbReference>
<protein>
    <submittedName>
        <fullName evidence="12">ATP-binding cassette subfamily B protein</fullName>
    </submittedName>
</protein>
<evidence type="ECO:0000313" key="13">
    <source>
        <dbReference type="Proteomes" id="UP000293852"/>
    </source>
</evidence>
<feature type="transmembrane region" description="Helical" evidence="9">
    <location>
        <begin position="157"/>
        <end position="177"/>
    </location>
</feature>
<evidence type="ECO:0000256" key="1">
    <source>
        <dbReference type="ARBA" id="ARBA00004651"/>
    </source>
</evidence>
<keyword evidence="4 9" id="KW-0812">Transmembrane</keyword>
<evidence type="ECO:0000256" key="5">
    <source>
        <dbReference type="ARBA" id="ARBA00022741"/>
    </source>
</evidence>
<name>A0A4Q7M3C7_9MICO</name>
<dbReference type="InterPro" id="IPR027417">
    <property type="entry name" value="P-loop_NTPase"/>
</dbReference>
<reference evidence="12 13" key="1">
    <citation type="submission" date="2019-02" db="EMBL/GenBank/DDBJ databases">
        <title>Sequencing the genomes of 1000 actinobacteria strains.</title>
        <authorList>
            <person name="Klenk H.-P."/>
        </authorList>
    </citation>
    <scope>NUCLEOTIDE SEQUENCE [LARGE SCALE GENOMIC DNA]</scope>
    <source>
        <strain evidence="12 13">DSM 16932</strain>
    </source>
</reference>
<evidence type="ECO:0000259" key="10">
    <source>
        <dbReference type="PROSITE" id="PS50893"/>
    </source>
</evidence>
<dbReference type="AlphaFoldDB" id="A0A4Q7M3C7"/>
<evidence type="ECO:0000256" key="7">
    <source>
        <dbReference type="ARBA" id="ARBA00022989"/>
    </source>
</evidence>
<dbReference type="InterPro" id="IPR017871">
    <property type="entry name" value="ABC_transporter-like_CS"/>
</dbReference>
<dbReference type="GO" id="GO:0005524">
    <property type="term" value="F:ATP binding"/>
    <property type="evidence" value="ECO:0007669"/>
    <property type="project" value="UniProtKB-KW"/>
</dbReference>
<dbReference type="EMBL" id="SGWX01000001">
    <property type="protein sequence ID" value="RZS61132.1"/>
    <property type="molecule type" value="Genomic_DNA"/>
</dbReference>
<dbReference type="PANTHER" id="PTHR43394">
    <property type="entry name" value="ATP-DEPENDENT PERMEASE MDL1, MITOCHONDRIAL"/>
    <property type="match status" value="1"/>
</dbReference>
<sequence>MLLTLARRYLRPYAAAVGGLLALQLLQTLANLYLPSLNADIIDNGVVVGDVGYIWRTGGWMLAVSLGQMVCAIAAVFLGARAATAFGRDLRRDLFDSVQGFSAREVGKFGAPSLITRTTNDVQQVQMVLLMTFTIMVMAPIMAIGGVIMALRQDVALSGLLLVIVPVLGIVMGLLLWRMVPYFRAMQGRIDVINGVLREQISGLRVVRAFVREGREVERFGQANQALYETSLGAGKLMAIAFPAVMLIMNLSSVAVLWFGAGQIDAGSMQVGSLTAFLSYLMYILMAVMMSTMMAMMVPRAAVAAERIGAVLATETSVVEPQAPVALADLGGGGGPRGRVELDDVEFRYPGAADPVLAHLSFTAEPGTVTAVIGSTGAGKTTLLNLIPRLFDATGGAVRIDGVDVRSLATGDLGSLLGLVPQKAFLFSGTIASNLRYGKPDATEEEMWEALEVAQARDFVAELPEGLDAPVAQGGATFSGGQRQRLAIARAVIRRPRVYLFDDSFSALDYTTDARLRAALAPRTQDATVLIVAQRVATIRDADQILVLEHGRIVGRGTHAELLAGNDTYQEIVTSQMSLEEAA</sequence>
<organism evidence="12 13">
    <name type="scientific">Xylanimonas ulmi</name>
    <dbReference type="NCBI Taxonomy" id="228973"/>
    <lineage>
        <taxon>Bacteria</taxon>
        <taxon>Bacillati</taxon>
        <taxon>Actinomycetota</taxon>
        <taxon>Actinomycetes</taxon>
        <taxon>Micrococcales</taxon>
        <taxon>Promicromonosporaceae</taxon>
        <taxon>Xylanimonas</taxon>
    </lineage>
</organism>
<dbReference type="Pfam" id="PF00005">
    <property type="entry name" value="ABC_tran"/>
    <property type="match status" value="1"/>
</dbReference>
<dbReference type="GO" id="GO:0015421">
    <property type="term" value="F:ABC-type oligopeptide transporter activity"/>
    <property type="evidence" value="ECO:0007669"/>
    <property type="project" value="TreeGrafter"/>
</dbReference>
<dbReference type="FunFam" id="3.40.50.300:FF:000854">
    <property type="entry name" value="Multidrug ABC transporter ATP-binding protein"/>
    <property type="match status" value="1"/>
</dbReference>
<dbReference type="SUPFAM" id="SSF90123">
    <property type="entry name" value="ABC transporter transmembrane region"/>
    <property type="match status" value="1"/>
</dbReference>
<dbReference type="CDD" id="cd18548">
    <property type="entry name" value="ABC_6TM_Tm287_like"/>
    <property type="match status" value="1"/>
</dbReference>
<evidence type="ECO:0000256" key="9">
    <source>
        <dbReference type="SAM" id="Phobius"/>
    </source>
</evidence>
<dbReference type="GO" id="GO:0005886">
    <property type="term" value="C:plasma membrane"/>
    <property type="evidence" value="ECO:0007669"/>
    <property type="project" value="UniProtKB-SubCell"/>
</dbReference>
<dbReference type="Pfam" id="PF00664">
    <property type="entry name" value="ABC_membrane"/>
    <property type="match status" value="1"/>
</dbReference>
<dbReference type="PROSITE" id="PS50929">
    <property type="entry name" value="ABC_TM1F"/>
    <property type="match status" value="1"/>
</dbReference>
<keyword evidence="5" id="KW-0547">Nucleotide-binding</keyword>
<keyword evidence="2" id="KW-0813">Transport</keyword>
<feature type="transmembrane region" description="Helical" evidence="9">
    <location>
        <begin position="237"/>
        <end position="260"/>
    </location>
</feature>
<dbReference type="Proteomes" id="UP000293852">
    <property type="component" value="Unassembled WGS sequence"/>
</dbReference>
<comment type="subcellular location">
    <subcellularLocation>
        <location evidence="1">Cell membrane</location>
        <topology evidence="1">Multi-pass membrane protein</topology>
    </subcellularLocation>
</comment>
<feature type="transmembrane region" description="Helical" evidence="9">
    <location>
        <begin position="53"/>
        <end position="78"/>
    </location>
</feature>
<evidence type="ECO:0000256" key="8">
    <source>
        <dbReference type="ARBA" id="ARBA00023136"/>
    </source>
</evidence>
<dbReference type="SMART" id="SM00382">
    <property type="entry name" value="AAA"/>
    <property type="match status" value="1"/>
</dbReference>
<dbReference type="SUPFAM" id="SSF52540">
    <property type="entry name" value="P-loop containing nucleoside triphosphate hydrolases"/>
    <property type="match status" value="1"/>
</dbReference>
<keyword evidence="8 9" id="KW-0472">Membrane</keyword>
<dbReference type="FunFam" id="1.20.1560.10:FF:000040">
    <property type="entry name" value="Multidrug ABC transporter ATP-binding protein"/>
    <property type="match status" value="1"/>
</dbReference>
<comment type="caution">
    <text evidence="12">The sequence shown here is derived from an EMBL/GenBank/DDBJ whole genome shotgun (WGS) entry which is preliminary data.</text>
</comment>
<dbReference type="PROSITE" id="PS50893">
    <property type="entry name" value="ABC_TRANSPORTER_2"/>
    <property type="match status" value="1"/>
</dbReference>
<dbReference type="Gene3D" id="1.20.1560.10">
    <property type="entry name" value="ABC transporter type 1, transmembrane domain"/>
    <property type="match status" value="1"/>
</dbReference>
<feature type="domain" description="ABC transmembrane type-1" evidence="11">
    <location>
        <begin position="19"/>
        <end position="300"/>
    </location>
</feature>
<keyword evidence="13" id="KW-1185">Reference proteome</keyword>
<dbReference type="InterPro" id="IPR039421">
    <property type="entry name" value="Type_1_exporter"/>
</dbReference>
<feature type="transmembrane region" description="Helical" evidence="9">
    <location>
        <begin position="280"/>
        <end position="298"/>
    </location>
</feature>
<feature type="transmembrane region" description="Helical" evidence="9">
    <location>
        <begin position="127"/>
        <end position="151"/>
    </location>
</feature>
<dbReference type="InterPro" id="IPR003593">
    <property type="entry name" value="AAA+_ATPase"/>
</dbReference>
<evidence type="ECO:0000256" key="4">
    <source>
        <dbReference type="ARBA" id="ARBA00022692"/>
    </source>
</evidence>
<keyword evidence="6 12" id="KW-0067">ATP-binding</keyword>
<dbReference type="OrthoDB" id="9806127at2"/>
<dbReference type="PANTHER" id="PTHR43394:SF1">
    <property type="entry name" value="ATP-BINDING CASSETTE SUB-FAMILY B MEMBER 10, MITOCHONDRIAL"/>
    <property type="match status" value="1"/>
</dbReference>
<feature type="domain" description="ABC transporter" evidence="10">
    <location>
        <begin position="340"/>
        <end position="575"/>
    </location>
</feature>